<gene>
    <name evidence="2" type="ORF">ENS06_14545</name>
</gene>
<dbReference type="EMBL" id="DSTK01000040">
    <property type="protein sequence ID" value="HFK98529.1"/>
    <property type="molecule type" value="Genomic_DNA"/>
</dbReference>
<dbReference type="AlphaFoldDB" id="A0A832EKE6"/>
<proteinExistence type="predicted"/>
<evidence type="ECO:0000256" key="1">
    <source>
        <dbReference type="SAM" id="SignalP"/>
    </source>
</evidence>
<feature type="chain" id="PRO_5032671612" description="Zinc resistance-associated protein" evidence="1">
    <location>
        <begin position="23"/>
        <end position="126"/>
    </location>
</feature>
<dbReference type="Gene3D" id="1.20.120.1490">
    <property type="match status" value="1"/>
</dbReference>
<feature type="signal peptide" evidence="1">
    <location>
        <begin position="1"/>
        <end position="22"/>
    </location>
</feature>
<sequence length="126" mass="13516">MKGMRWVVVLGLVFAAASSVWARGPYGPGTGMGPCWAQSTPEGQAFAEEVAPLRQQLYQKQMQYQQMLNDPNTDPKALGTTAREMQQIRQQIWQKAQDAGIPCGYGPKGRGAGWGMGAGSGAGKTQ</sequence>
<reference evidence="2" key="1">
    <citation type="journal article" date="2020" name="mSystems">
        <title>Genome- and Community-Level Interaction Insights into Carbon Utilization and Element Cycling Functions of Hydrothermarchaeota in Hydrothermal Sediment.</title>
        <authorList>
            <person name="Zhou Z."/>
            <person name="Liu Y."/>
            <person name="Xu W."/>
            <person name="Pan J."/>
            <person name="Luo Z.H."/>
            <person name="Li M."/>
        </authorList>
    </citation>
    <scope>NUCLEOTIDE SEQUENCE [LARGE SCALE GENOMIC DNA]</scope>
    <source>
        <strain evidence="2">SpSt-456</strain>
    </source>
</reference>
<accession>A0A832EKE6</accession>
<evidence type="ECO:0000313" key="2">
    <source>
        <dbReference type="EMBL" id="HFK98529.1"/>
    </source>
</evidence>
<organism evidence="2">
    <name type="scientific">Desulfacinum infernum</name>
    <dbReference type="NCBI Taxonomy" id="35837"/>
    <lineage>
        <taxon>Bacteria</taxon>
        <taxon>Pseudomonadati</taxon>
        <taxon>Thermodesulfobacteriota</taxon>
        <taxon>Syntrophobacteria</taxon>
        <taxon>Syntrophobacterales</taxon>
        <taxon>Syntrophobacteraceae</taxon>
        <taxon>Desulfacinum</taxon>
    </lineage>
</organism>
<name>A0A832EKE6_9BACT</name>
<comment type="caution">
    <text evidence="2">The sequence shown here is derived from an EMBL/GenBank/DDBJ whole genome shotgun (WGS) entry which is preliminary data.</text>
</comment>
<keyword evidence="1" id="KW-0732">Signal</keyword>
<evidence type="ECO:0008006" key="3">
    <source>
        <dbReference type="Google" id="ProtNLM"/>
    </source>
</evidence>
<protein>
    <recommendedName>
        <fullName evidence="3">Zinc resistance-associated protein</fullName>
    </recommendedName>
</protein>